<comment type="caution">
    <text evidence="1">The sequence shown here is derived from an EMBL/GenBank/DDBJ whole genome shotgun (WGS) entry which is preliminary data.</text>
</comment>
<evidence type="ECO:0000313" key="1">
    <source>
        <dbReference type="EMBL" id="KAI5671376.1"/>
    </source>
</evidence>
<dbReference type="EMBL" id="CM044703">
    <property type="protein sequence ID" value="KAI5671376.1"/>
    <property type="molecule type" value="Genomic_DNA"/>
</dbReference>
<evidence type="ECO:0000313" key="2">
    <source>
        <dbReference type="Proteomes" id="UP001060085"/>
    </source>
</evidence>
<proteinExistence type="predicted"/>
<sequence>MSKKDFCDSMSDMSFEEEESIEIERKDIVGEKERLVENSSFFDSISSLGEKCEKEESSKEKENDLEKNARTKEMSEEKRENSKEVLDVFGKSKDMNFVANQINSSLVNRLFFGNVMEQRDHFLFVKVPYQVNNLDRTYLLVVKDLFHAIPVSTSHDVAP</sequence>
<organism evidence="1 2">
    <name type="scientific">Catharanthus roseus</name>
    <name type="common">Madagascar periwinkle</name>
    <name type="synonym">Vinca rosea</name>
    <dbReference type="NCBI Taxonomy" id="4058"/>
    <lineage>
        <taxon>Eukaryota</taxon>
        <taxon>Viridiplantae</taxon>
        <taxon>Streptophyta</taxon>
        <taxon>Embryophyta</taxon>
        <taxon>Tracheophyta</taxon>
        <taxon>Spermatophyta</taxon>
        <taxon>Magnoliopsida</taxon>
        <taxon>eudicotyledons</taxon>
        <taxon>Gunneridae</taxon>
        <taxon>Pentapetalae</taxon>
        <taxon>asterids</taxon>
        <taxon>lamiids</taxon>
        <taxon>Gentianales</taxon>
        <taxon>Apocynaceae</taxon>
        <taxon>Rauvolfioideae</taxon>
        <taxon>Vinceae</taxon>
        <taxon>Catharanthinae</taxon>
        <taxon>Catharanthus</taxon>
    </lineage>
</organism>
<gene>
    <name evidence="1" type="ORF">M9H77_11740</name>
</gene>
<dbReference type="Proteomes" id="UP001060085">
    <property type="component" value="Linkage Group LG03"/>
</dbReference>
<reference evidence="2" key="1">
    <citation type="journal article" date="2023" name="Nat. Plants">
        <title>Single-cell RNA sequencing provides a high-resolution roadmap for understanding the multicellular compartmentation of specialized metabolism.</title>
        <authorList>
            <person name="Sun S."/>
            <person name="Shen X."/>
            <person name="Li Y."/>
            <person name="Li Y."/>
            <person name="Wang S."/>
            <person name="Li R."/>
            <person name="Zhang H."/>
            <person name="Shen G."/>
            <person name="Guo B."/>
            <person name="Wei J."/>
            <person name="Xu J."/>
            <person name="St-Pierre B."/>
            <person name="Chen S."/>
            <person name="Sun C."/>
        </authorList>
    </citation>
    <scope>NUCLEOTIDE SEQUENCE [LARGE SCALE GENOMIC DNA]</scope>
</reference>
<protein>
    <submittedName>
        <fullName evidence="1">Uncharacterized protein</fullName>
    </submittedName>
</protein>
<accession>A0ACC0BFF6</accession>
<name>A0ACC0BFF6_CATRO</name>
<keyword evidence="2" id="KW-1185">Reference proteome</keyword>